<comment type="caution">
    <text evidence="1">The sequence shown here is derived from an EMBL/GenBank/DDBJ whole genome shotgun (WGS) entry which is preliminary data.</text>
</comment>
<dbReference type="Pfam" id="PF08843">
    <property type="entry name" value="AbiEii"/>
    <property type="match status" value="1"/>
</dbReference>
<sequence>MKTPEQLKGKIRNVAKEKDLHAQEVLQMYLFERVIERLSASRYKANFILKGGLLIASMIGIAERTTMDMDTTVNGVRMEEDTIKRVIKEVLATDVGDGIEFIMTKIEPIYEVGAYNNFRVSFNALYGKMNVPMKIDITTGDIITPSAIEYSYQMMFETKSVSVMAYTLETILAEKYETIIGRNIGNTRARDFYDLYVIFKSRKSEINRRYLVTAVEATSKKRGSESVLSDWKEICEEIKNEEALMDLWNNYIEDNRYADYLSFSDVADNVYNVAKYINEI</sequence>
<keyword evidence="2" id="KW-1185">Reference proteome</keyword>
<organism evidence="1 2">
    <name type="scientific">Aminicella lysinilytica</name>
    <dbReference type="NCBI Taxonomy" id="433323"/>
    <lineage>
        <taxon>Bacteria</taxon>
        <taxon>Bacillati</taxon>
        <taxon>Bacillota</taxon>
        <taxon>Clostridia</taxon>
        <taxon>Peptostreptococcales</taxon>
        <taxon>Anaerovoracaceae</taxon>
        <taxon>Aminicella</taxon>
    </lineage>
</organism>
<evidence type="ECO:0000313" key="2">
    <source>
        <dbReference type="Proteomes" id="UP000295500"/>
    </source>
</evidence>
<reference evidence="1 2" key="1">
    <citation type="submission" date="2019-03" db="EMBL/GenBank/DDBJ databases">
        <title>Genomic Encyclopedia of Type Strains, Phase IV (KMG-IV): sequencing the most valuable type-strain genomes for metagenomic binning, comparative biology and taxonomic classification.</title>
        <authorList>
            <person name="Goeker M."/>
        </authorList>
    </citation>
    <scope>NUCLEOTIDE SEQUENCE [LARGE SCALE GENOMIC DNA]</scope>
    <source>
        <strain evidence="1 2">DSM 28287</strain>
    </source>
</reference>
<accession>A0A4V3CR47</accession>
<dbReference type="RefSeq" id="WP_133529258.1">
    <property type="nucleotide sequence ID" value="NZ_SNXO01000052.1"/>
</dbReference>
<keyword evidence="1" id="KW-0808">Transferase</keyword>
<dbReference type="GO" id="GO:0016740">
    <property type="term" value="F:transferase activity"/>
    <property type="evidence" value="ECO:0007669"/>
    <property type="project" value="UniProtKB-KW"/>
</dbReference>
<dbReference type="InterPro" id="IPR014942">
    <property type="entry name" value="AbiEii"/>
</dbReference>
<name>A0A4V3CR47_9FIRM</name>
<dbReference type="EMBL" id="SNXO01000052">
    <property type="protein sequence ID" value="TDP47701.1"/>
    <property type="molecule type" value="Genomic_DNA"/>
</dbReference>
<protein>
    <submittedName>
        <fullName evidence="1">Nucleotidyltransferase AbiEii toxin of type IV toxin-antitoxin system</fullName>
    </submittedName>
</protein>
<gene>
    <name evidence="1" type="ORF">EV211_1524</name>
</gene>
<evidence type="ECO:0000313" key="1">
    <source>
        <dbReference type="EMBL" id="TDP47701.1"/>
    </source>
</evidence>
<dbReference type="Proteomes" id="UP000295500">
    <property type="component" value="Unassembled WGS sequence"/>
</dbReference>
<dbReference type="OrthoDB" id="9808443at2"/>
<dbReference type="AlphaFoldDB" id="A0A4V3CR47"/>
<proteinExistence type="predicted"/>